<name>A0ABT6PU45_9PSEU</name>
<dbReference type="EMBL" id="JASAOF010000018">
    <property type="protein sequence ID" value="MDI2031531.1"/>
    <property type="molecule type" value="Genomic_DNA"/>
</dbReference>
<proteinExistence type="predicted"/>
<feature type="compositionally biased region" description="Low complexity" evidence="1">
    <location>
        <begin position="16"/>
        <end position="26"/>
    </location>
</feature>
<dbReference type="RefSeq" id="WP_281457798.1">
    <property type="nucleotide sequence ID" value="NZ_JASAOF010000018.1"/>
</dbReference>
<gene>
    <name evidence="3" type="ORF">QFW96_23080</name>
</gene>
<evidence type="ECO:0000256" key="2">
    <source>
        <dbReference type="SAM" id="Phobius"/>
    </source>
</evidence>
<feature type="transmembrane region" description="Helical" evidence="2">
    <location>
        <begin position="65"/>
        <end position="86"/>
    </location>
</feature>
<sequence length="377" mass="40412">MSAQEHIPEVLPAPPETGTETTPVAGKPSAAPEAVPGRVVRAFALGAFAIVVIPLGFVVWSMRELVPGVGIAGVVGVAVATVAWLLDVRTPRRWFGWALLAGFSAAYANLALAPVELLALVAVVVCPLLARTAHERLTAPGFDLAERDVEVGFPIYRHQRAQLRVERDRAVLALGRMAGGGHVDQAIPLAEVSLAQPGEIVGGDAWPLPGATALRLVEGPAVRVVAGQQQWIVNVEDPRLVAAILRRRQSAAWSLRTGPQDLGSWHALRKWATAQNTTFRNGKQSQSYRVFRPLLGFFFGVLGLMLLTMQITGGAATPSAWLAAAAMLLVGAFLVAGWLRQRARLARAELHSLPPNSPKWGDPRPEVAPLPSWRPWA</sequence>
<evidence type="ECO:0000313" key="3">
    <source>
        <dbReference type="EMBL" id="MDI2031531.1"/>
    </source>
</evidence>
<feature type="transmembrane region" description="Helical" evidence="2">
    <location>
        <begin position="106"/>
        <end position="130"/>
    </location>
</feature>
<organism evidence="3 4">
    <name type="scientific">Saccharopolyspora ipomoeae</name>
    <dbReference type="NCBI Taxonomy" id="3042027"/>
    <lineage>
        <taxon>Bacteria</taxon>
        <taxon>Bacillati</taxon>
        <taxon>Actinomycetota</taxon>
        <taxon>Actinomycetes</taxon>
        <taxon>Pseudonocardiales</taxon>
        <taxon>Pseudonocardiaceae</taxon>
        <taxon>Saccharopolyspora</taxon>
    </lineage>
</organism>
<keyword evidence="2" id="KW-1133">Transmembrane helix</keyword>
<accession>A0ABT6PU45</accession>
<evidence type="ECO:0000256" key="1">
    <source>
        <dbReference type="SAM" id="MobiDB-lite"/>
    </source>
</evidence>
<protein>
    <submittedName>
        <fullName evidence="3">Uncharacterized protein</fullName>
    </submittedName>
</protein>
<comment type="caution">
    <text evidence="3">The sequence shown here is derived from an EMBL/GenBank/DDBJ whole genome shotgun (WGS) entry which is preliminary data.</text>
</comment>
<dbReference type="Proteomes" id="UP001237595">
    <property type="component" value="Unassembled WGS sequence"/>
</dbReference>
<keyword evidence="2" id="KW-0472">Membrane</keyword>
<evidence type="ECO:0000313" key="4">
    <source>
        <dbReference type="Proteomes" id="UP001237595"/>
    </source>
</evidence>
<feature type="transmembrane region" description="Helical" evidence="2">
    <location>
        <begin position="319"/>
        <end position="339"/>
    </location>
</feature>
<keyword evidence="2" id="KW-0812">Transmembrane</keyword>
<feature type="region of interest" description="Disordered" evidence="1">
    <location>
        <begin position="1"/>
        <end position="32"/>
    </location>
</feature>
<keyword evidence="4" id="KW-1185">Reference proteome</keyword>
<feature type="transmembrane region" description="Helical" evidence="2">
    <location>
        <begin position="39"/>
        <end position="58"/>
    </location>
</feature>
<feature type="transmembrane region" description="Helical" evidence="2">
    <location>
        <begin position="290"/>
        <end position="313"/>
    </location>
</feature>
<reference evidence="3 4" key="1">
    <citation type="submission" date="2023-04" db="EMBL/GenBank/DDBJ databases">
        <title>Draft genome sequence of Saccharopolyspora sp. TS4A08 isolated from sweet potato rhizospheric soil.</title>
        <authorList>
            <person name="Suksaard P."/>
            <person name="Duangmal K."/>
        </authorList>
    </citation>
    <scope>NUCLEOTIDE SEQUENCE [LARGE SCALE GENOMIC DNA]</scope>
    <source>
        <strain evidence="3 4">TS4A08</strain>
    </source>
</reference>